<keyword evidence="7" id="KW-1185">Reference proteome</keyword>
<keyword evidence="2 5" id="KW-0227">DNA damage</keyword>
<gene>
    <name evidence="6" type="ORF">NC99_31460</name>
</gene>
<evidence type="ECO:0000256" key="1">
    <source>
        <dbReference type="ARBA" id="ARBA00009232"/>
    </source>
</evidence>
<accession>A0A0L8V743</accession>
<evidence type="ECO:0000313" key="7">
    <source>
        <dbReference type="Proteomes" id="UP000036958"/>
    </source>
</evidence>
<comment type="similarity">
    <text evidence="1 5">Belongs to the DNA glycosylase MPG family.</text>
</comment>
<dbReference type="PANTHER" id="PTHR10429:SF0">
    <property type="entry name" value="DNA-3-METHYLADENINE GLYCOSYLASE"/>
    <property type="match status" value="1"/>
</dbReference>
<reference evidence="7" key="1">
    <citation type="submission" date="2015-07" db="EMBL/GenBank/DDBJ databases">
        <title>Genome sequencing of Sunxiuqinia dokdonensis strain SK.</title>
        <authorList>
            <person name="Ahn S."/>
            <person name="Kim B.-C."/>
        </authorList>
    </citation>
    <scope>NUCLEOTIDE SEQUENCE [LARGE SCALE GENOMIC DNA]</scope>
    <source>
        <strain evidence="7">SK</strain>
    </source>
</reference>
<dbReference type="SUPFAM" id="SSF50486">
    <property type="entry name" value="FMT C-terminal domain-like"/>
    <property type="match status" value="1"/>
</dbReference>
<protein>
    <recommendedName>
        <fullName evidence="5">Putative 3-methyladenine DNA glycosylase</fullName>
        <ecNumber evidence="5">3.2.2.-</ecNumber>
    </recommendedName>
</protein>
<evidence type="ECO:0000313" key="6">
    <source>
        <dbReference type="EMBL" id="KOH44153.1"/>
    </source>
</evidence>
<dbReference type="Proteomes" id="UP000036958">
    <property type="component" value="Unassembled WGS sequence"/>
</dbReference>
<dbReference type="InterPro" id="IPR036995">
    <property type="entry name" value="MPG_sf"/>
</dbReference>
<dbReference type="AlphaFoldDB" id="A0A0L8V743"/>
<dbReference type="GO" id="GO:0003905">
    <property type="term" value="F:alkylbase DNA N-glycosylase activity"/>
    <property type="evidence" value="ECO:0007669"/>
    <property type="project" value="InterPro"/>
</dbReference>
<keyword evidence="4 5" id="KW-0234">DNA repair</keyword>
<proteinExistence type="inferred from homology"/>
<dbReference type="EC" id="3.2.2.-" evidence="5"/>
<evidence type="ECO:0000256" key="2">
    <source>
        <dbReference type="ARBA" id="ARBA00022763"/>
    </source>
</evidence>
<dbReference type="HAMAP" id="MF_00527">
    <property type="entry name" value="3MGH"/>
    <property type="match status" value="1"/>
</dbReference>
<dbReference type="EMBL" id="LGIA01000171">
    <property type="protein sequence ID" value="KOH44153.1"/>
    <property type="molecule type" value="Genomic_DNA"/>
</dbReference>
<dbReference type="InterPro" id="IPR011034">
    <property type="entry name" value="Formyl_transferase-like_C_sf"/>
</dbReference>
<dbReference type="RefSeq" id="WP_053184998.1">
    <property type="nucleotide sequence ID" value="NZ_LGIA01000171.1"/>
</dbReference>
<organism evidence="6 7">
    <name type="scientific">Sunxiuqinia dokdonensis</name>
    <dbReference type="NCBI Taxonomy" id="1409788"/>
    <lineage>
        <taxon>Bacteria</taxon>
        <taxon>Pseudomonadati</taxon>
        <taxon>Bacteroidota</taxon>
        <taxon>Bacteroidia</taxon>
        <taxon>Marinilabiliales</taxon>
        <taxon>Prolixibacteraceae</taxon>
        <taxon>Sunxiuqinia</taxon>
    </lineage>
</organism>
<dbReference type="PANTHER" id="PTHR10429">
    <property type="entry name" value="DNA-3-METHYLADENINE GLYCOSYLASE"/>
    <property type="match status" value="1"/>
</dbReference>
<dbReference type="Gene3D" id="3.10.300.10">
    <property type="entry name" value="Methylpurine-DNA glycosylase (MPG)"/>
    <property type="match status" value="2"/>
</dbReference>
<dbReference type="CDD" id="cd00540">
    <property type="entry name" value="AAG"/>
    <property type="match status" value="1"/>
</dbReference>
<dbReference type="GO" id="GO:0006284">
    <property type="term" value="P:base-excision repair"/>
    <property type="evidence" value="ECO:0007669"/>
    <property type="project" value="InterPro"/>
</dbReference>
<dbReference type="OrthoDB" id="9794313at2"/>
<evidence type="ECO:0000256" key="4">
    <source>
        <dbReference type="ARBA" id="ARBA00023204"/>
    </source>
</evidence>
<dbReference type="Pfam" id="PF02245">
    <property type="entry name" value="Pur_DNA_glyco"/>
    <property type="match status" value="2"/>
</dbReference>
<keyword evidence="3 5" id="KW-0378">Hydrolase</keyword>
<sequence length="173" mass="19471">MKPVTKRLSADFFQSDTLTVARELLGKTLVRVFDNGETRCYQITETEAYCGQEDLACHASKGLTKRTKVMFEPGGMIYVYLIYGQYWLLNFVTEEAGNGSAVLIRGLKGIDGPGRVGRELQLDRSFYGENLALSPRLWIEDAAPALDVKTSARVGIHYAGEPWQSKPWRFTLR</sequence>
<evidence type="ECO:0000256" key="5">
    <source>
        <dbReference type="HAMAP-Rule" id="MF_00527"/>
    </source>
</evidence>
<dbReference type="STRING" id="1409788.NC99_31460"/>
<dbReference type="GO" id="GO:0003677">
    <property type="term" value="F:DNA binding"/>
    <property type="evidence" value="ECO:0007669"/>
    <property type="project" value="InterPro"/>
</dbReference>
<name>A0A0L8V743_9BACT</name>
<comment type="caution">
    <text evidence="6">The sequence shown here is derived from an EMBL/GenBank/DDBJ whole genome shotgun (WGS) entry which is preliminary data.</text>
</comment>
<evidence type="ECO:0000256" key="3">
    <source>
        <dbReference type="ARBA" id="ARBA00022801"/>
    </source>
</evidence>
<dbReference type="InterPro" id="IPR003180">
    <property type="entry name" value="MPG"/>
</dbReference>